<dbReference type="AlphaFoldDB" id="A0A239C7K8"/>
<dbReference type="OrthoDB" id="3210279at2"/>
<protein>
    <recommendedName>
        <fullName evidence="3">DJ-1/PfpI family protein</fullName>
    </recommendedName>
</protein>
<organism evidence="1 2">
    <name type="scientific">Edaphosphingomonas laterariae</name>
    <dbReference type="NCBI Taxonomy" id="861865"/>
    <lineage>
        <taxon>Bacteria</taxon>
        <taxon>Pseudomonadati</taxon>
        <taxon>Pseudomonadota</taxon>
        <taxon>Alphaproteobacteria</taxon>
        <taxon>Sphingomonadales</taxon>
        <taxon>Rhizorhabdaceae</taxon>
        <taxon>Edaphosphingomonas</taxon>
    </lineage>
</organism>
<dbReference type="InterPro" id="IPR029062">
    <property type="entry name" value="Class_I_gatase-like"/>
</dbReference>
<sequence>MQIAILTFDGFNELDSLVAPAVLNQLHARGWAAYITAPTAQVTSLHGVVIERQRPLGFASEADAVIVCASDRMVGIAGNAGLMGEIRLDPANQLIGAQGSGALLLAALGFANGVAICDDDAAAAWAANAGLDRHDGPFHATSHIATAGGWYAPLYLTAWIILRGGARADAEAAIHHVAPPAERDAWVERAITTVAPFLPPSGIGA</sequence>
<proteinExistence type="predicted"/>
<evidence type="ECO:0000313" key="2">
    <source>
        <dbReference type="Proteomes" id="UP000198281"/>
    </source>
</evidence>
<dbReference type="EMBL" id="FZOS01000002">
    <property type="protein sequence ID" value="SNS16245.1"/>
    <property type="molecule type" value="Genomic_DNA"/>
</dbReference>
<dbReference type="Proteomes" id="UP000198281">
    <property type="component" value="Unassembled WGS sequence"/>
</dbReference>
<gene>
    <name evidence="1" type="ORF">SAMN06295912_10255</name>
</gene>
<reference evidence="2" key="1">
    <citation type="submission" date="2017-06" db="EMBL/GenBank/DDBJ databases">
        <authorList>
            <person name="Varghese N."/>
            <person name="Submissions S."/>
        </authorList>
    </citation>
    <scope>NUCLEOTIDE SEQUENCE [LARGE SCALE GENOMIC DNA]</scope>
    <source>
        <strain evidence="2">LNB2</strain>
    </source>
</reference>
<evidence type="ECO:0008006" key="3">
    <source>
        <dbReference type="Google" id="ProtNLM"/>
    </source>
</evidence>
<dbReference type="RefSeq" id="WP_089218070.1">
    <property type="nucleotide sequence ID" value="NZ_FZOS01000002.1"/>
</dbReference>
<accession>A0A239C7K8</accession>
<keyword evidence="2" id="KW-1185">Reference proteome</keyword>
<dbReference type="Gene3D" id="3.40.50.880">
    <property type="match status" value="1"/>
</dbReference>
<dbReference type="SUPFAM" id="SSF52317">
    <property type="entry name" value="Class I glutamine amidotransferase-like"/>
    <property type="match status" value="1"/>
</dbReference>
<name>A0A239C7K8_9SPHN</name>
<evidence type="ECO:0000313" key="1">
    <source>
        <dbReference type="EMBL" id="SNS16245.1"/>
    </source>
</evidence>